<dbReference type="GO" id="GO:0046982">
    <property type="term" value="F:protein heterodimerization activity"/>
    <property type="evidence" value="ECO:0007669"/>
    <property type="project" value="InterPro"/>
</dbReference>
<evidence type="ECO:0000256" key="3">
    <source>
        <dbReference type="ARBA" id="ARBA00023163"/>
    </source>
</evidence>
<dbReference type="CDD" id="cd07978">
    <property type="entry name" value="HFD_TAF13"/>
    <property type="match status" value="1"/>
</dbReference>
<dbReference type="AlphaFoldDB" id="A0A286UWF9"/>
<comment type="subcellular location">
    <subcellularLocation>
        <location evidence="1">Nucleus</location>
    </subcellularLocation>
</comment>
<dbReference type="Proteomes" id="UP000217199">
    <property type="component" value="Unassembled WGS sequence"/>
</dbReference>
<feature type="region of interest" description="Disordered" evidence="7">
    <location>
        <begin position="129"/>
        <end position="153"/>
    </location>
</feature>
<keyword evidence="9" id="KW-1185">Reference proteome</keyword>
<keyword evidence="4" id="KW-0539">Nucleus</keyword>
<evidence type="ECO:0000256" key="7">
    <source>
        <dbReference type="SAM" id="MobiDB-lite"/>
    </source>
</evidence>
<keyword evidence="3" id="KW-0804">Transcription</keyword>
<evidence type="ECO:0000256" key="5">
    <source>
        <dbReference type="ARBA" id="ARBA00038392"/>
    </source>
</evidence>
<dbReference type="Gene3D" id="1.10.20.10">
    <property type="entry name" value="Histone, subunit A"/>
    <property type="match status" value="1"/>
</dbReference>
<evidence type="ECO:0000256" key="2">
    <source>
        <dbReference type="ARBA" id="ARBA00023015"/>
    </source>
</evidence>
<reference evidence="8 9" key="1">
    <citation type="journal article" date="2017" name="Mol. Ecol.">
        <title>Comparative and population genomic landscape of Phellinus noxius: A hypervariable fungus causing root rot in trees.</title>
        <authorList>
            <person name="Chung C.L."/>
            <person name="Lee T.J."/>
            <person name="Akiba M."/>
            <person name="Lee H.H."/>
            <person name="Kuo T.H."/>
            <person name="Liu D."/>
            <person name="Ke H.M."/>
            <person name="Yokoi T."/>
            <person name="Roa M.B."/>
            <person name="Lu M.J."/>
            <person name="Chang Y.Y."/>
            <person name="Ann P.J."/>
            <person name="Tsai J.N."/>
            <person name="Chen C.Y."/>
            <person name="Tzean S.S."/>
            <person name="Ota Y."/>
            <person name="Hattori T."/>
            <person name="Sahashi N."/>
            <person name="Liou R.F."/>
            <person name="Kikuchi T."/>
            <person name="Tsai I.J."/>
        </authorList>
    </citation>
    <scope>NUCLEOTIDE SEQUENCE [LARGE SCALE GENOMIC DNA]</scope>
    <source>
        <strain evidence="8 9">FFPRI411160</strain>
    </source>
</reference>
<evidence type="ECO:0000256" key="1">
    <source>
        <dbReference type="ARBA" id="ARBA00004123"/>
    </source>
</evidence>
<organism evidence="8 9">
    <name type="scientific">Pyrrhoderma noxium</name>
    <dbReference type="NCBI Taxonomy" id="2282107"/>
    <lineage>
        <taxon>Eukaryota</taxon>
        <taxon>Fungi</taxon>
        <taxon>Dikarya</taxon>
        <taxon>Basidiomycota</taxon>
        <taxon>Agaricomycotina</taxon>
        <taxon>Agaricomycetes</taxon>
        <taxon>Hymenochaetales</taxon>
        <taxon>Hymenochaetaceae</taxon>
        <taxon>Pyrrhoderma</taxon>
    </lineage>
</organism>
<keyword evidence="2" id="KW-0805">Transcription regulation</keyword>
<dbReference type="GO" id="GO:0003743">
    <property type="term" value="F:translation initiation factor activity"/>
    <property type="evidence" value="ECO:0007669"/>
    <property type="project" value="UniProtKB-KW"/>
</dbReference>
<evidence type="ECO:0000313" key="8">
    <source>
        <dbReference type="EMBL" id="PAV23943.1"/>
    </source>
</evidence>
<dbReference type="InterPro" id="IPR003195">
    <property type="entry name" value="TFIID_TAF13"/>
</dbReference>
<dbReference type="PANTHER" id="PTHR11380:SF5">
    <property type="entry name" value="TRANSCRIPTION INITIATION FACTOR TFIID SUBUNIT 13"/>
    <property type="match status" value="1"/>
</dbReference>
<dbReference type="GO" id="GO:0051123">
    <property type="term" value="P:RNA polymerase II preinitiation complex assembly"/>
    <property type="evidence" value="ECO:0007669"/>
    <property type="project" value="TreeGrafter"/>
</dbReference>
<name>A0A286UWF9_9AGAM</name>
<comment type="caution">
    <text evidence="8">The sequence shown here is derived from an EMBL/GenBank/DDBJ whole genome shotgun (WGS) entry which is preliminary data.</text>
</comment>
<dbReference type="STRING" id="2282107.A0A286UWF9"/>
<accession>A0A286UWF9</accession>
<evidence type="ECO:0000256" key="4">
    <source>
        <dbReference type="ARBA" id="ARBA00023242"/>
    </source>
</evidence>
<dbReference type="PANTHER" id="PTHR11380">
    <property type="entry name" value="TRANSCRIPTION INITIATION FACTOR TFIID/SUPT3-RELATED"/>
    <property type="match status" value="1"/>
</dbReference>
<dbReference type="SUPFAM" id="SSF47113">
    <property type="entry name" value="Histone-fold"/>
    <property type="match status" value="1"/>
</dbReference>
<dbReference type="EMBL" id="NBII01000001">
    <property type="protein sequence ID" value="PAV23943.1"/>
    <property type="molecule type" value="Genomic_DNA"/>
</dbReference>
<comment type="similarity">
    <text evidence="5">Belongs to the TAF13 family.</text>
</comment>
<feature type="compositionally biased region" description="Polar residues" evidence="7">
    <location>
        <begin position="129"/>
        <end position="146"/>
    </location>
</feature>
<dbReference type="Pfam" id="PF02269">
    <property type="entry name" value="TFIID-18kDa"/>
    <property type="match status" value="1"/>
</dbReference>
<dbReference type="OrthoDB" id="10266074at2759"/>
<dbReference type="InParanoid" id="A0A286UWF9"/>
<dbReference type="InterPro" id="IPR009072">
    <property type="entry name" value="Histone-fold"/>
</dbReference>
<protein>
    <recommendedName>
        <fullName evidence="6">Transcription initiation factor TFIID subunit 13</fullName>
    </recommendedName>
</protein>
<gene>
    <name evidence="8" type="ORF">PNOK_0101100</name>
</gene>
<evidence type="ECO:0000313" key="9">
    <source>
        <dbReference type="Proteomes" id="UP000217199"/>
    </source>
</evidence>
<dbReference type="GO" id="GO:0005669">
    <property type="term" value="C:transcription factor TFIID complex"/>
    <property type="evidence" value="ECO:0007669"/>
    <property type="project" value="TreeGrafter"/>
</dbReference>
<sequence>MYQHYQHSASYPQYTFSIPTTGQAQEPYAASSYHHAWYNYYGPQLQAHMQQQQQQQQQQGQVGQQIQAQQPQQYQIQYTTPQQYANSLRLGMGLTPTGSVAPIPTATTTNALPTTGSSSTGSFASYAPSTYSRDTTNLTSSATNSGPRGRKQSQLKGLFSKELPKLMYGFGDDKNPAYDSVSVLEEILIEYIVDVCQSALVATPRKNRLQIEDIRRTLQRPADAKKLARMEELLFMQEDIKRARKQFDQDDMKDAEKY</sequence>
<proteinExistence type="inferred from homology"/>
<evidence type="ECO:0000256" key="6">
    <source>
        <dbReference type="ARBA" id="ARBA00040136"/>
    </source>
</evidence>